<evidence type="ECO:0000259" key="1">
    <source>
        <dbReference type="Pfam" id="PF13460"/>
    </source>
</evidence>
<dbReference type="SUPFAM" id="SSF51735">
    <property type="entry name" value="NAD(P)-binding Rossmann-fold domains"/>
    <property type="match status" value="1"/>
</dbReference>
<dbReference type="InterPro" id="IPR016040">
    <property type="entry name" value="NAD(P)-bd_dom"/>
</dbReference>
<protein>
    <submittedName>
        <fullName evidence="2">NAD(P)H-binding protein</fullName>
    </submittedName>
</protein>
<dbReference type="RefSeq" id="WP_310536566.1">
    <property type="nucleotide sequence ID" value="NZ_BAAAOC010000092.1"/>
</dbReference>
<organism evidence="2 3">
    <name type="scientific">Nesterenkonia flava</name>
    <dbReference type="NCBI Taxonomy" id="469799"/>
    <lineage>
        <taxon>Bacteria</taxon>
        <taxon>Bacillati</taxon>
        <taxon>Actinomycetota</taxon>
        <taxon>Actinomycetes</taxon>
        <taxon>Micrococcales</taxon>
        <taxon>Micrococcaceae</taxon>
        <taxon>Nesterenkonia</taxon>
    </lineage>
</organism>
<dbReference type="EMBL" id="JAVKGT010000006">
    <property type="protein sequence ID" value="MDR5711179.1"/>
    <property type="molecule type" value="Genomic_DNA"/>
</dbReference>
<proteinExistence type="predicted"/>
<dbReference type="Gene3D" id="3.40.50.720">
    <property type="entry name" value="NAD(P)-binding Rossmann-like Domain"/>
    <property type="match status" value="1"/>
</dbReference>
<name>A0ABU1FRA6_9MICC</name>
<reference evidence="3" key="1">
    <citation type="submission" date="2023-07" db="EMBL/GenBank/DDBJ databases">
        <title>Description of three actinobacteria isolated from air of manufacturing shop in a pharmaceutical factory.</title>
        <authorList>
            <person name="Zhang D.-F."/>
        </authorList>
    </citation>
    <scope>NUCLEOTIDE SEQUENCE [LARGE SCALE GENOMIC DNA]</scope>
    <source>
        <strain evidence="3">CCTCC AB 207010</strain>
    </source>
</reference>
<feature type="domain" description="NAD(P)-binding" evidence="1">
    <location>
        <begin position="9"/>
        <end position="97"/>
    </location>
</feature>
<gene>
    <name evidence="2" type="ORF">RH857_03360</name>
</gene>
<dbReference type="Proteomes" id="UP001260872">
    <property type="component" value="Unassembled WGS sequence"/>
</dbReference>
<keyword evidence="3" id="KW-1185">Reference proteome</keyword>
<evidence type="ECO:0000313" key="3">
    <source>
        <dbReference type="Proteomes" id="UP001260872"/>
    </source>
</evidence>
<evidence type="ECO:0000313" key="2">
    <source>
        <dbReference type="EMBL" id="MDR5711179.1"/>
    </source>
</evidence>
<sequence>MARYVIVGAGSVGTHTARLAAAQGHDVVLLSRSGRQLDLPGVISRSVDASDPRALTAAVGGAQVLYNCANPGTYIQWRSLWPPLAAALLHASRRTGAVLATVSNLYGYGPVHGPLTTEHPLAAT</sequence>
<comment type="caution">
    <text evidence="2">The sequence shown here is derived from an EMBL/GenBank/DDBJ whole genome shotgun (WGS) entry which is preliminary data.</text>
</comment>
<accession>A0ABU1FRA6</accession>
<dbReference type="Pfam" id="PF13460">
    <property type="entry name" value="NAD_binding_10"/>
    <property type="match status" value="1"/>
</dbReference>
<dbReference type="InterPro" id="IPR036291">
    <property type="entry name" value="NAD(P)-bd_dom_sf"/>
</dbReference>